<sequence>MDIGSIEQHRNLTDIGLKMSQFPLDPHLAKMLLMGEEFNYVNEVLAIVSMHSVLSTLKDQAEESDAAHARFFVLESDHLTFLNIYKQWKKLKIRFT</sequence>
<dbReference type="InterPro" id="IPR007502">
    <property type="entry name" value="Helicase-assoc_dom"/>
</dbReference>
<evidence type="ECO:0000313" key="8">
    <source>
        <dbReference type="EMBL" id="PWA75134.1"/>
    </source>
</evidence>
<accession>A0A2U1NNP6</accession>
<evidence type="ECO:0000256" key="2">
    <source>
        <dbReference type="ARBA" id="ARBA00022741"/>
    </source>
</evidence>
<evidence type="ECO:0000259" key="7">
    <source>
        <dbReference type="SMART" id="SM00847"/>
    </source>
</evidence>
<dbReference type="EMBL" id="PKPP01002457">
    <property type="protein sequence ID" value="PWA75134.1"/>
    <property type="molecule type" value="Genomic_DNA"/>
</dbReference>
<dbReference type="GO" id="GO:0003724">
    <property type="term" value="F:RNA helicase activity"/>
    <property type="evidence" value="ECO:0007669"/>
    <property type="project" value="UniProtKB-EC"/>
</dbReference>
<reference evidence="8 9" key="1">
    <citation type="journal article" date="2018" name="Mol. Plant">
        <title>The genome of Artemisia annua provides insight into the evolution of Asteraceae family and artemisinin biosynthesis.</title>
        <authorList>
            <person name="Shen Q."/>
            <person name="Zhang L."/>
            <person name="Liao Z."/>
            <person name="Wang S."/>
            <person name="Yan T."/>
            <person name="Shi P."/>
            <person name="Liu M."/>
            <person name="Fu X."/>
            <person name="Pan Q."/>
            <person name="Wang Y."/>
            <person name="Lv Z."/>
            <person name="Lu X."/>
            <person name="Zhang F."/>
            <person name="Jiang W."/>
            <person name="Ma Y."/>
            <person name="Chen M."/>
            <person name="Hao X."/>
            <person name="Li L."/>
            <person name="Tang Y."/>
            <person name="Lv G."/>
            <person name="Zhou Y."/>
            <person name="Sun X."/>
            <person name="Brodelius P.E."/>
            <person name="Rose J.K.C."/>
            <person name="Tang K."/>
        </authorList>
    </citation>
    <scope>NUCLEOTIDE SEQUENCE [LARGE SCALE GENOMIC DNA]</scope>
    <source>
        <strain evidence="9">cv. Huhao1</strain>
        <tissue evidence="8">Leaf</tissue>
    </source>
</reference>
<evidence type="ECO:0000256" key="5">
    <source>
        <dbReference type="ARBA" id="ARBA00022840"/>
    </source>
</evidence>
<evidence type="ECO:0000256" key="3">
    <source>
        <dbReference type="ARBA" id="ARBA00022801"/>
    </source>
</evidence>
<dbReference type="STRING" id="35608.A0A2U1NNP6"/>
<dbReference type="OrthoDB" id="10253254at2759"/>
<organism evidence="8 9">
    <name type="scientific">Artemisia annua</name>
    <name type="common">Sweet wormwood</name>
    <dbReference type="NCBI Taxonomy" id="35608"/>
    <lineage>
        <taxon>Eukaryota</taxon>
        <taxon>Viridiplantae</taxon>
        <taxon>Streptophyta</taxon>
        <taxon>Embryophyta</taxon>
        <taxon>Tracheophyta</taxon>
        <taxon>Spermatophyta</taxon>
        <taxon>Magnoliopsida</taxon>
        <taxon>eudicotyledons</taxon>
        <taxon>Gunneridae</taxon>
        <taxon>Pentapetalae</taxon>
        <taxon>asterids</taxon>
        <taxon>campanulids</taxon>
        <taxon>Asterales</taxon>
        <taxon>Asteraceae</taxon>
        <taxon>Asteroideae</taxon>
        <taxon>Anthemideae</taxon>
        <taxon>Artemisiinae</taxon>
        <taxon>Artemisia</taxon>
    </lineage>
</organism>
<dbReference type="GO" id="GO:0005524">
    <property type="term" value="F:ATP binding"/>
    <property type="evidence" value="ECO:0007669"/>
    <property type="project" value="UniProtKB-KW"/>
</dbReference>
<dbReference type="AlphaFoldDB" id="A0A2U1NNP6"/>
<dbReference type="SUPFAM" id="SSF52540">
    <property type="entry name" value="P-loop containing nucleoside triphosphate hydrolases"/>
    <property type="match status" value="1"/>
</dbReference>
<evidence type="ECO:0000256" key="6">
    <source>
        <dbReference type="ARBA" id="ARBA00047984"/>
    </source>
</evidence>
<keyword evidence="4" id="KW-0347">Helicase</keyword>
<evidence type="ECO:0000256" key="4">
    <source>
        <dbReference type="ARBA" id="ARBA00022806"/>
    </source>
</evidence>
<protein>
    <recommendedName>
        <fullName evidence="1">RNA helicase</fullName>
        <ecNumber evidence="1">3.6.4.13</ecNumber>
    </recommendedName>
</protein>
<name>A0A2U1NNP6_ARTAN</name>
<dbReference type="InterPro" id="IPR027417">
    <property type="entry name" value="P-loop_NTPase"/>
</dbReference>
<comment type="catalytic activity">
    <reaction evidence="6">
        <text>ATP + H2O = ADP + phosphate + H(+)</text>
        <dbReference type="Rhea" id="RHEA:13065"/>
        <dbReference type="ChEBI" id="CHEBI:15377"/>
        <dbReference type="ChEBI" id="CHEBI:15378"/>
        <dbReference type="ChEBI" id="CHEBI:30616"/>
        <dbReference type="ChEBI" id="CHEBI:43474"/>
        <dbReference type="ChEBI" id="CHEBI:456216"/>
        <dbReference type="EC" id="3.6.4.13"/>
    </reaction>
</comment>
<dbReference type="Gene3D" id="1.20.120.1080">
    <property type="match status" value="1"/>
</dbReference>
<evidence type="ECO:0000256" key="1">
    <source>
        <dbReference type="ARBA" id="ARBA00012552"/>
    </source>
</evidence>
<proteinExistence type="predicted"/>
<comment type="caution">
    <text evidence="8">The sequence shown here is derived from an EMBL/GenBank/DDBJ whole genome shotgun (WGS) entry which is preliminary data.</text>
</comment>
<keyword evidence="3" id="KW-0378">Hydrolase</keyword>
<dbReference type="PANTHER" id="PTHR18934:SF91">
    <property type="entry name" value="PRE-MRNA-SPLICING FACTOR ATP-DEPENDENT RNA HELICASE PRP16"/>
    <property type="match status" value="1"/>
</dbReference>
<dbReference type="Pfam" id="PF21010">
    <property type="entry name" value="HA2_C"/>
    <property type="match status" value="1"/>
</dbReference>
<dbReference type="GO" id="GO:0003723">
    <property type="term" value="F:RNA binding"/>
    <property type="evidence" value="ECO:0007669"/>
    <property type="project" value="TreeGrafter"/>
</dbReference>
<dbReference type="EC" id="3.6.4.13" evidence="1"/>
<keyword evidence="5" id="KW-0067">ATP-binding</keyword>
<evidence type="ECO:0000313" key="9">
    <source>
        <dbReference type="Proteomes" id="UP000245207"/>
    </source>
</evidence>
<dbReference type="GO" id="GO:0016787">
    <property type="term" value="F:hydrolase activity"/>
    <property type="evidence" value="ECO:0007669"/>
    <property type="project" value="UniProtKB-KW"/>
</dbReference>
<feature type="domain" description="Helicase-associated" evidence="7">
    <location>
        <begin position="1"/>
        <end position="82"/>
    </location>
</feature>
<dbReference type="SMART" id="SM00847">
    <property type="entry name" value="HA2"/>
    <property type="match status" value="1"/>
</dbReference>
<dbReference type="PANTHER" id="PTHR18934">
    <property type="entry name" value="ATP-DEPENDENT RNA HELICASE"/>
    <property type="match status" value="1"/>
</dbReference>
<gene>
    <name evidence="8" type="ORF">CTI12_AA222980</name>
</gene>
<keyword evidence="2" id="KW-0547">Nucleotide-binding</keyword>
<keyword evidence="9" id="KW-1185">Reference proteome</keyword>
<dbReference type="Proteomes" id="UP000245207">
    <property type="component" value="Unassembled WGS sequence"/>
</dbReference>